<keyword evidence="6 7" id="KW-0067">ATP-binding</keyword>
<organism evidence="10 11">
    <name type="scientific">Nakamurella panacisegetis</name>
    <dbReference type="NCBI Taxonomy" id="1090615"/>
    <lineage>
        <taxon>Bacteria</taxon>
        <taxon>Bacillati</taxon>
        <taxon>Actinomycetota</taxon>
        <taxon>Actinomycetes</taxon>
        <taxon>Nakamurellales</taxon>
        <taxon>Nakamurellaceae</taxon>
        <taxon>Nakamurella</taxon>
    </lineage>
</organism>
<sequence length="538" mass="55636">MPVYPVKVSDPLEPTQSHPGPMASLAGVSEGTVLDGRYRLEELLGRGGTAEVYRATDELLGRAVAVKVFDSRLTDLNTVVRQRNEMRVLATLNHPNLIAVHDARIAGGSGTEALVTPASGVTSSGHTYLVMELVPGLTLADLLSRGPLPTTEVARLGFVLAAVLTMLHSGDLVHRDIKPANILVADSGQIKLGDFGLARILTAENRLTTGAEVMGTAAYFSPEQARGSEVGPSADIYSLGLVLLECLTGAKEFPGQPVEAAVARLLRDPVVPDDLTPPWPKLLTAMTDSNPARRPTAAQVADTLQQHFEATPAGHHPPVSTLPAQGPESMEAATAGWSTSLSPFMLTGDTVPARRHRRRAGLLLASGTGAAAIVAVSLMIAQSDATTPISTPTVVGATTRTPSTAGSLPGRVTAVTHSPATTKRPSTERAISPAGPTSPKSVPPARSTSVQEVAVVTSGEHSPTRSSATPTTPQASNPAASPAVTSTQPIPPAPVTSTRQSTPTTSSAPSSAKSTPPTTKAPKRTTAAPTTKPKKPKK</sequence>
<name>A0A1H0RG48_9ACTN</name>
<dbReference type="PROSITE" id="PS00107">
    <property type="entry name" value="PROTEIN_KINASE_ATP"/>
    <property type="match status" value="1"/>
</dbReference>
<dbReference type="CDD" id="cd14014">
    <property type="entry name" value="STKc_PknB_like"/>
    <property type="match status" value="1"/>
</dbReference>
<dbReference type="AlphaFoldDB" id="A0A1H0RG48"/>
<dbReference type="Proteomes" id="UP000198741">
    <property type="component" value="Chromosome I"/>
</dbReference>
<evidence type="ECO:0000256" key="8">
    <source>
        <dbReference type="SAM" id="MobiDB-lite"/>
    </source>
</evidence>
<feature type="domain" description="Protein kinase" evidence="9">
    <location>
        <begin position="38"/>
        <end position="308"/>
    </location>
</feature>
<keyword evidence="3" id="KW-0808">Transferase</keyword>
<evidence type="ECO:0000256" key="7">
    <source>
        <dbReference type="PROSITE-ProRule" id="PRU10141"/>
    </source>
</evidence>
<keyword evidence="4 7" id="KW-0547">Nucleotide-binding</keyword>
<evidence type="ECO:0000256" key="5">
    <source>
        <dbReference type="ARBA" id="ARBA00022777"/>
    </source>
</evidence>
<evidence type="ECO:0000313" key="11">
    <source>
        <dbReference type="Proteomes" id="UP000198741"/>
    </source>
</evidence>
<proteinExistence type="predicted"/>
<feature type="region of interest" description="Disordered" evidence="8">
    <location>
        <begin position="310"/>
        <end position="329"/>
    </location>
</feature>
<dbReference type="PROSITE" id="PS00108">
    <property type="entry name" value="PROTEIN_KINASE_ST"/>
    <property type="match status" value="1"/>
</dbReference>
<feature type="compositionally biased region" description="Low complexity" evidence="8">
    <location>
        <begin position="496"/>
        <end position="531"/>
    </location>
</feature>
<dbReference type="EC" id="2.7.11.1" evidence="1"/>
<dbReference type="STRING" id="1090615.SAMN04515671_3541"/>
<feature type="compositionally biased region" description="Polar residues" evidence="8">
    <location>
        <begin position="415"/>
        <end position="424"/>
    </location>
</feature>
<evidence type="ECO:0000256" key="1">
    <source>
        <dbReference type="ARBA" id="ARBA00012513"/>
    </source>
</evidence>
<dbReference type="GO" id="GO:0004674">
    <property type="term" value="F:protein serine/threonine kinase activity"/>
    <property type="evidence" value="ECO:0007669"/>
    <property type="project" value="UniProtKB-KW"/>
</dbReference>
<evidence type="ECO:0000259" key="9">
    <source>
        <dbReference type="PROSITE" id="PS50011"/>
    </source>
</evidence>
<dbReference type="Gene3D" id="3.30.200.20">
    <property type="entry name" value="Phosphorylase Kinase, domain 1"/>
    <property type="match status" value="1"/>
</dbReference>
<feature type="binding site" evidence="7">
    <location>
        <position position="67"/>
    </location>
    <ligand>
        <name>ATP</name>
        <dbReference type="ChEBI" id="CHEBI:30616"/>
    </ligand>
</feature>
<keyword evidence="11" id="KW-1185">Reference proteome</keyword>
<dbReference type="InterPro" id="IPR017441">
    <property type="entry name" value="Protein_kinase_ATP_BS"/>
</dbReference>
<dbReference type="SUPFAM" id="SSF56112">
    <property type="entry name" value="Protein kinase-like (PK-like)"/>
    <property type="match status" value="1"/>
</dbReference>
<dbReference type="PANTHER" id="PTHR43289">
    <property type="entry name" value="MITOGEN-ACTIVATED PROTEIN KINASE KINASE KINASE 20-RELATED"/>
    <property type="match status" value="1"/>
</dbReference>
<dbReference type="InterPro" id="IPR000719">
    <property type="entry name" value="Prot_kinase_dom"/>
</dbReference>
<dbReference type="PROSITE" id="PS50011">
    <property type="entry name" value="PROTEIN_KINASE_DOM"/>
    <property type="match status" value="1"/>
</dbReference>
<protein>
    <recommendedName>
        <fullName evidence="1">non-specific serine/threonine protein kinase</fullName>
        <ecNumber evidence="1">2.7.11.1</ecNumber>
    </recommendedName>
</protein>
<reference evidence="10 11" key="1">
    <citation type="submission" date="2016-10" db="EMBL/GenBank/DDBJ databases">
        <authorList>
            <person name="de Groot N.N."/>
        </authorList>
    </citation>
    <scope>NUCLEOTIDE SEQUENCE [LARGE SCALE GENOMIC DNA]</scope>
    <source>
        <strain evidence="11">P4-7,KCTC 19426,CECT 7604</strain>
    </source>
</reference>
<feature type="compositionally biased region" description="Polar residues" evidence="8">
    <location>
        <begin position="390"/>
        <end position="406"/>
    </location>
</feature>
<dbReference type="Gene3D" id="1.10.510.10">
    <property type="entry name" value="Transferase(Phosphotransferase) domain 1"/>
    <property type="match status" value="1"/>
</dbReference>
<evidence type="ECO:0000256" key="2">
    <source>
        <dbReference type="ARBA" id="ARBA00022527"/>
    </source>
</evidence>
<evidence type="ECO:0000256" key="3">
    <source>
        <dbReference type="ARBA" id="ARBA00022679"/>
    </source>
</evidence>
<evidence type="ECO:0000256" key="6">
    <source>
        <dbReference type="ARBA" id="ARBA00022840"/>
    </source>
</evidence>
<gene>
    <name evidence="10" type="ORF">SAMN04515671_3541</name>
</gene>
<dbReference type="EMBL" id="LT629710">
    <property type="protein sequence ID" value="SDP28159.1"/>
    <property type="molecule type" value="Genomic_DNA"/>
</dbReference>
<dbReference type="GO" id="GO:0005524">
    <property type="term" value="F:ATP binding"/>
    <property type="evidence" value="ECO:0007669"/>
    <property type="project" value="UniProtKB-UniRule"/>
</dbReference>
<evidence type="ECO:0000256" key="4">
    <source>
        <dbReference type="ARBA" id="ARBA00022741"/>
    </source>
</evidence>
<dbReference type="InterPro" id="IPR008271">
    <property type="entry name" value="Ser/Thr_kinase_AS"/>
</dbReference>
<dbReference type="InterPro" id="IPR011009">
    <property type="entry name" value="Kinase-like_dom_sf"/>
</dbReference>
<evidence type="ECO:0000313" key="10">
    <source>
        <dbReference type="EMBL" id="SDP28159.1"/>
    </source>
</evidence>
<keyword evidence="5 10" id="KW-0418">Kinase</keyword>
<feature type="compositionally biased region" description="Low complexity" evidence="8">
    <location>
        <begin position="464"/>
        <end position="483"/>
    </location>
</feature>
<feature type="region of interest" description="Disordered" evidence="8">
    <location>
        <begin position="390"/>
        <end position="538"/>
    </location>
</feature>
<keyword evidence="2 10" id="KW-0723">Serine/threonine-protein kinase</keyword>
<dbReference type="Pfam" id="PF00069">
    <property type="entry name" value="Pkinase"/>
    <property type="match status" value="1"/>
</dbReference>
<dbReference type="SMART" id="SM00220">
    <property type="entry name" value="S_TKc"/>
    <property type="match status" value="1"/>
</dbReference>
<feature type="region of interest" description="Disordered" evidence="8">
    <location>
        <begin position="1"/>
        <end position="23"/>
    </location>
</feature>
<dbReference type="PANTHER" id="PTHR43289:SF6">
    <property type="entry name" value="SERINE_THREONINE-PROTEIN KINASE NEKL-3"/>
    <property type="match status" value="1"/>
</dbReference>
<accession>A0A1H0RG48</accession>